<dbReference type="CDD" id="cd13639">
    <property type="entry name" value="PBP2_OpuAC_like"/>
    <property type="match status" value="1"/>
</dbReference>
<keyword evidence="8" id="KW-1185">Reference proteome</keyword>
<feature type="chain" id="PRO_5045731147" evidence="5">
    <location>
        <begin position="23"/>
        <end position="309"/>
    </location>
</feature>
<dbReference type="EMBL" id="JBHSDT010000002">
    <property type="protein sequence ID" value="MFC4401819.1"/>
    <property type="molecule type" value="Genomic_DNA"/>
</dbReference>
<organism evidence="7 8">
    <name type="scientific">Gracilibacillus xinjiangensis</name>
    <dbReference type="NCBI Taxonomy" id="1193282"/>
    <lineage>
        <taxon>Bacteria</taxon>
        <taxon>Bacillati</taxon>
        <taxon>Bacillota</taxon>
        <taxon>Bacilli</taxon>
        <taxon>Bacillales</taxon>
        <taxon>Bacillaceae</taxon>
        <taxon>Gracilibacillus</taxon>
    </lineage>
</organism>
<keyword evidence="2" id="KW-0813">Transport</keyword>
<evidence type="ECO:0000313" key="8">
    <source>
        <dbReference type="Proteomes" id="UP001595882"/>
    </source>
</evidence>
<dbReference type="SUPFAM" id="SSF53850">
    <property type="entry name" value="Periplasmic binding protein-like II"/>
    <property type="match status" value="1"/>
</dbReference>
<accession>A0ABV8WS61</accession>
<dbReference type="Proteomes" id="UP001595882">
    <property type="component" value="Unassembled WGS sequence"/>
</dbReference>
<feature type="domain" description="ABC-type glycine betaine transport system substrate-binding" evidence="6">
    <location>
        <begin position="51"/>
        <end position="296"/>
    </location>
</feature>
<evidence type="ECO:0000256" key="4">
    <source>
        <dbReference type="ARBA" id="ARBA00023136"/>
    </source>
</evidence>
<feature type="signal peptide" evidence="5">
    <location>
        <begin position="1"/>
        <end position="22"/>
    </location>
</feature>
<comment type="caution">
    <text evidence="7">The sequence shown here is derived from an EMBL/GenBank/DDBJ whole genome shotgun (WGS) entry which is preliminary data.</text>
</comment>
<keyword evidence="4" id="KW-0472">Membrane</keyword>
<evidence type="ECO:0000256" key="1">
    <source>
        <dbReference type="ARBA" id="ARBA00004236"/>
    </source>
</evidence>
<comment type="subcellular location">
    <subcellularLocation>
        <location evidence="1">Cell membrane</location>
    </subcellularLocation>
</comment>
<dbReference type="PANTHER" id="PTHR47737">
    <property type="entry name" value="GLYCINE BETAINE/PROLINE BETAINE TRANSPORT SYSTEM PERMEASE PROTEIN PROW"/>
    <property type="match status" value="1"/>
</dbReference>
<dbReference type="Gene3D" id="3.10.105.10">
    <property type="entry name" value="Dipeptide-binding Protein, Domain 3"/>
    <property type="match status" value="2"/>
</dbReference>
<keyword evidence="5" id="KW-0732">Signal</keyword>
<evidence type="ECO:0000256" key="2">
    <source>
        <dbReference type="ARBA" id="ARBA00022448"/>
    </source>
</evidence>
<reference evidence="8" key="1">
    <citation type="journal article" date="2019" name="Int. J. Syst. Evol. Microbiol.">
        <title>The Global Catalogue of Microorganisms (GCM) 10K type strain sequencing project: providing services to taxonomists for standard genome sequencing and annotation.</title>
        <authorList>
            <consortium name="The Broad Institute Genomics Platform"/>
            <consortium name="The Broad Institute Genome Sequencing Center for Infectious Disease"/>
            <person name="Wu L."/>
            <person name="Ma J."/>
        </authorList>
    </citation>
    <scope>NUCLEOTIDE SEQUENCE [LARGE SCALE GENOMIC DNA]</scope>
    <source>
        <strain evidence="8">CCUG 37865</strain>
    </source>
</reference>
<dbReference type="Pfam" id="PF04069">
    <property type="entry name" value="OpuAC"/>
    <property type="match status" value="1"/>
</dbReference>
<name>A0ABV8WS61_9BACI</name>
<evidence type="ECO:0000256" key="5">
    <source>
        <dbReference type="SAM" id="SignalP"/>
    </source>
</evidence>
<dbReference type="RefSeq" id="WP_390248782.1">
    <property type="nucleotide sequence ID" value="NZ_JBHSDT010000002.1"/>
</dbReference>
<keyword evidence="3" id="KW-1003">Cell membrane</keyword>
<protein>
    <submittedName>
        <fullName evidence="7">Glycine betaine ABC transporter substrate-binding protein</fullName>
    </submittedName>
</protein>
<dbReference type="PANTHER" id="PTHR47737:SF1">
    <property type="entry name" value="GLYCINE BETAINE_PROLINE BETAINE TRANSPORT SYSTEM PERMEASE PROTEIN PROW"/>
    <property type="match status" value="1"/>
</dbReference>
<proteinExistence type="predicted"/>
<dbReference type="Gene3D" id="3.40.190.100">
    <property type="entry name" value="Glycine betaine-binding periplasmic protein, domain 2"/>
    <property type="match status" value="1"/>
</dbReference>
<dbReference type="PROSITE" id="PS51257">
    <property type="entry name" value="PROKAR_LIPOPROTEIN"/>
    <property type="match status" value="1"/>
</dbReference>
<sequence>MVKNKWRILGFASMLALVLILAACGGSDDSENSNSSDGSENEETATVGDGKEIELVYVNWDSEIASTHVVGKVLEDLGYDVKLTSLDNAAMWEAIANEEADGMVAAWLPVTHGDLYEANKDSLVDLGENLSGAKTGLVVPSYMEDINTIGDLQDYADELGQKITGIDAGSGVVQSAEQALEDYNLEGWEVQTSTGGAMTTALGEAINSEEPIVVTGWTPHWKFADYDLKYLEDPEETFGGEEYIATMVRQGLEEDLPNAYKVLDQFNWTTEEMETVMLEISNGADPEEAAAAWVEENQELVSEWTEGIE</sequence>
<evidence type="ECO:0000259" key="6">
    <source>
        <dbReference type="Pfam" id="PF04069"/>
    </source>
</evidence>
<gene>
    <name evidence="7" type="ORF">ACFOY7_01745</name>
</gene>
<dbReference type="InterPro" id="IPR007210">
    <property type="entry name" value="ABC_Gly_betaine_transp_sub-bd"/>
</dbReference>
<evidence type="ECO:0000313" key="7">
    <source>
        <dbReference type="EMBL" id="MFC4401819.1"/>
    </source>
</evidence>
<evidence type="ECO:0000256" key="3">
    <source>
        <dbReference type="ARBA" id="ARBA00022475"/>
    </source>
</evidence>